<evidence type="ECO:0000313" key="5">
    <source>
        <dbReference type="Proteomes" id="UP001432322"/>
    </source>
</evidence>
<dbReference type="Proteomes" id="UP001432322">
    <property type="component" value="Unassembled WGS sequence"/>
</dbReference>
<keyword evidence="5" id="KW-1185">Reference proteome</keyword>
<feature type="coiled-coil region" evidence="1">
    <location>
        <begin position="17"/>
        <end position="76"/>
    </location>
</feature>
<feature type="compositionally biased region" description="Acidic residues" evidence="2">
    <location>
        <begin position="310"/>
        <end position="323"/>
    </location>
</feature>
<feature type="compositionally biased region" description="Acidic residues" evidence="2">
    <location>
        <begin position="331"/>
        <end position="342"/>
    </location>
</feature>
<keyword evidence="1" id="KW-0175">Coiled coil</keyword>
<feature type="coiled-coil region" evidence="1">
    <location>
        <begin position="117"/>
        <end position="209"/>
    </location>
</feature>
<dbReference type="AlphaFoldDB" id="A0AAV5WRT3"/>
<keyword evidence="3" id="KW-1133">Transmembrane helix</keyword>
<feature type="transmembrane region" description="Helical" evidence="3">
    <location>
        <begin position="84"/>
        <end position="103"/>
    </location>
</feature>
<evidence type="ECO:0000256" key="2">
    <source>
        <dbReference type="SAM" id="MobiDB-lite"/>
    </source>
</evidence>
<evidence type="ECO:0000313" key="4">
    <source>
        <dbReference type="EMBL" id="GMT33419.1"/>
    </source>
</evidence>
<organism evidence="4 5">
    <name type="scientific">Pristionchus fissidentatus</name>
    <dbReference type="NCBI Taxonomy" id="1538716"/>
    <lineage>
        <taxon>Eukaryota</taxon>
        <taxon>Metazoa</taxon>
        <taxon>Ecdysozoa</taxon>
        <taxon>Nematoda</taxon>
        <taxon>Chromadorea</taxon>
        <taxon>Rhabditida</taxon>
        <taxon>Rhabditina</taxon>
        <taxon>Diplogasteromorpha</taxon>
        <taxon>Diplogasteroidea</taxon>
        <taxon>Neodiplogasteridae</taxon>
        <taxon>Pristionchus</taxon>
    </lineage>
</organism>
<evidence type="ECO:0000256" key="3">
    <source>
        <dbReference type="SAM" id="Phobius"/>
    </source>
</evidence>
<protein>
    <submittedName>
        <fullName evidence="4">Uncharacterized protein</fullName>
    </submittedName>
</protein>
<feature type="non-terminal residue" evidence="4">
    <location>
        <position position="1"/>
    </location>
</feature>
<keyword evidence="3" id="KW-0812">Transmembrane</keyword>
<reference evidence="4" key="1">
    <citation type="submission" date="2023-10" db="EMBL/GenBank/DDBJ databases">
        <title>Genome assembly of Pristionchus species.</title>
        <authorList>
            <person name="Yoshida K."/>
            <person name="Sommer R.J."/>
        </authorList>
    </citation>
    <scope>NUCLEOTIDE SEQUENCE</scope>
    <source>
        <strain evidence="4">RS5133</strain>
    </source>
</reference>
<comment type="caution">
    <text evidence="4">The sequence shown here is derived from an EMBL/GenBank/DDBJ whole genome shotgun (WGS) entry which is preliminary data.</text>
</comment>
<accession>A0AAV5WRT3</accession>
<gene>
    <name evidence="4" type="ORF">PFISCL1PPCAC_24716</name>
</gene>
<feature type="transmembrane region" description="Helical" evidence="3">
    <location>
        <begin position="253"/>
        <end position="273"/>
    </location>
</feature>
<feature type="region of interest" description="Disordered" evidence="2">
    <location>
        <begin position="310"/>
        <end position="342"/>
    </location>
</feature>
<proteinExistence type="predicted"/>
<evidence type="ECO:0000256" key="1">
    <source>
        <dbReference type="SAM" id="Coils"/>
    </source>
</evidence>
<keyword evidence="3" id="KW-0472">Membrane</keyword>
<sequence length="342" mass="39720">PSSHRRMKADKLEELSNTELRERLKLSEKENAEQREEVLAVARALKSTLGIKNGKIKELEETLTKERSAAKKEMKNLWAEWKGVRIVAASMLIVLMFALLGSAKKISDNQTEMANIKKQLDYEIKTKLEVLRKLEAEKWEETMHTLEEQFDVLRKKLISCNERVNLHKITLASERKTFLEKVVQKNRKIDGLEKELQSNKMDMQNEKNLQTTVQKDKQKLGKDVNTWIRKIILKRYEEVELKRLESLAQESRLYNALPIIIFFFLAAVTLRAINIKKLEEKIKNELKETKKELEKVKMENSELLEEIEALEDEMDCDGSDDSSSESSSSSEDSDDTQSSEDE</sequence>
<name>A0AAV5WRT3_9BILA</name>
<dbReference type="EMBL" id="BTSY01000006">
    <property type="protein sequence ID" value="GMT33419.1"/>
    <property type="molecule type" value="Genomic_DNA"/>
</dbReference>